<dbReference type="OrthoDB" id="9802365at2"/>
<evidence type="ECO:0000259" key="3">
    <source>
        <dbReference type="Pfam" id="PF17746"/>
    </source>
</evidence>
<dbReference type="InterPro" id="IPR040452">
    <property type="entry name" value="SfsA_C"/>
</dbReference>
<dbReference type="NCBIfam" id="TIGR00230">
    <property type="entry name" value="sfsA"/>
    <property type="match status" value="1"/>
</dbReference>
<proteinExistence type="inferred from homology"/>
<feature type="domain" description="SfsA N-terminal OB" evidence="3">
    <location>
        <begin position="14"/>
        <end position="76"/>
    </location>
</feature>
<evidence type="ECO:0000313" key="5">
    <source>
        <dbReference type="Proteomes" id="UP000294914"/>
    </source>
</evidence>
<reference evidence="4 5" key="1">
    <citation type="submission" date="2019-03" db="EMBL/GenBank/DDBJ databases">
        <title>Genomic Encyclopedia of Type Strains, Phase IV (KMG-IV): sequencing the most valuable type-strain genomes for metagenomic binning, comparative biology and taxonomic classification.</title>
        <authorList>
            <person name="Goeker M."/>
        </authorList>
    </citation>
    <scope>NUCLEOTIDE SEQUENCE [LARGE SCALE GENOMIC DNA]</scope>
    <source>
        <strain evidence="4 5">DSM 16326</strain>
    </source>
</reference>
<evidence type="ECO:0000313" key="4">
    <source>
        <dbReference type="EMBL" id="TDY02950.1"/>
    </source>
</evidence>
<feature type="domain" description="Sugar fermentation stimulation protein C-terminal" evidence="2">
    <location>
        <begin position="83"/>
        <end position="222"/>
    </location>
</feature>
<sequence length="235" mass="26099">MNFDPPLIPATLLCRYKRFLADVRLDSGEELTVHTPNTGSMLGCADPGTRIWLRDSANPARKYRYSWELASSPEGIPVGVNTHLANRLVEEAIEQGVIPELQGYTQIRREVKYAQGSRIDLLLSAPGRVDCYVEVKNVTALDDGQSAIFPDAPTERGRKHLQALREMVRAGYRAVLVLHVARDDARTFRPAAEIDPAYARLLGEVHAQGVEVLAWVSRVSAQAIDLYRSVPVRLA</sequence>
<dbReference type="GO" id="GO:0003677">
    <property type="term" value="F:DNA binding"/>
    <property type="evidence" value="ECO:0007669"/>
    <property type="project" value="InterPro"/>
</dbReference>
<dbReference type="Pfam" id="PF03749">
    <property type="entry name" value="SfsA"/>
    <property type="match status" value="1"/>
</dbReference>
<keyword evidence="5" id="KW-1185">Reference proteome</keyword>
<dbReference type="Pfam" id="PF17746">
    <property type="entry name" value="SfsA_N"/>
    <property type="match status" value="1"/>
</dbReference>
<accession>A0A4R8IU38</accession>
<comment type="caution">
    <text evidence="4">The sequence shown here is derived from an EMBL/GenBank/DDBJ whole genome shotgun (WGS) entry which is preliminary data.</text>
</comment>
<dbReference type="Gene3D" id="3.40.1350.60">
    <property type="match status" value="1"/>
</dbReference>
<dbReference type="PANTHER" id="PTHR30545">
    <property type="entry name" value="SUGAR FERMENTATION STIMULATION PROTEIN A"/>
    <property type="match status" value="1"/>
</dbReference>
<dbReference type="InterPro" id="IPR005224">
    <property type="entry name" value="SfsA"/>
</dbReference>
<dbReference type="AlphaFoldDB" id="A0A4R8IU38"/>
<organism evidence="4 5">
    <name type="scientific">Thiohalophilus thiocyanatoxydans</name>
    <dbReference type="NCBI Taxonomy" id="381308"/>
    <lineage>
        <taxon>Bacteria</taxon>
        <taxon>Pseudomonadati</taxon>
        <taxon>Pseudomonadota</taxon>
        <taxon>Gammaproteobacteria</taxon>
        <taxon>Thiohalomonadales</taxon>
        <taxon>Thiohalophilaceae</taxon>
        <taxon>Thiohalophilus</taxon>
    </lineage>
</organism>
<dbReference type="HAMAP" id="MF_00095">
    <property type="entry name" value="SfsA"/>
    <property type="match status" value="1"/>
</dbReference>
<dbReference type="Proteomes" id="UP000294914">
    <property type="component" value="Unassembled WGS sequence"/>
</dbReference>
<gene>
    <name evidence="1" type="primary">sfsA</name>
    <name evidence="4" type="ORF">EDC23_1334</name>
</gene>
<dbReference type="RefSeq" id="WP_134082228.1">
    <property type="nucleotide sequence ID" value="NZ_SOQX01000002.1"/>
</dbReference>
<evidence type="ECO:0000256" key="1">
    <source>
        <dbReference type="HAMAP-Rule" id="MF_00095"/>
    </source>
</evidence>
<dbReference type="CDD" id="cd22359">
    <property type="entry name" value="SfsA-like_bacterial"/>
    <property type="match status" value="1"/>
</dbReference>
<dbReference type="Gene3D" id="2.40.50.580">
    <property type="match status" value="1"/>
</dbReference>
<name>A0A4R8IU38_9GAMM</name>
<evidence type="ECO:0000259" key="2">
    <source>
        <dbReference type="Pfam" id="PF03749"/>
    </source>
</evidence>
<protein>
    <recommendedName>
        <fullName evidence="1">Sugar fermentation stimulation protein homolog</fullName>
    </recommendedName>
</protein>
<dbReference type="InterPro" id="IPR041465">
    <property type="entry name" value="SfsA_N"/>
</dbReference>
<dbReference type="EMBL" id="SOQX01000002">
    <property type="protein sequence ID" value="TDY02950.1"/>
    <property type="molecule type" value="Genomic_DNA"/>
</dbReference>
<comment type="similarity">
    <text evidence="1">Belongs to the SfsA family.</text>
</comment>
<dbReference type="PANTHER" id="PTHR30545:SF2">
    <property type="entry name" value="SUGAR FERMENTATION STIMULATION PROTEIN A"/>
    <property type="match status" value="1"/>
</dbReference>